<gene>
    <name evidence="7" type="ORF">ABW18_03605</name>
</gene>
<comment type="similarity">
    <text evidence="3 6">Belongs to the trehalose phosphatase family.</text>
</comment>
<dbReference type="Proteomes" id="UP000037247">
    <property type="component" value="Unassembled WGS sequence"/>
</dbReference>
<dbReference type="CDD" id="cd01627">
    <property type="entry name" value="HAD_TPP"/>
    <property type="match status" value="1"/>
</dbReference>
<comment type="function">
    <text evidence="5 6">Removes the phosphate from trehalose 6-phosphate to produce free trehalose.</text>
</comment>
<keyword evidence="6" id="KW-0460">Magnesium</keyword>
<dbReference type="InterPro" id="IPR006379">
    <property type="entry name" value="HAD-SF_hydro_IIB"/>
</dbReference>
<evidence type="ECO:0000256" key="4">
    <source>
        <dbReference type="ARBA" id="ARBA00022801"/>
    </source>
</evidence>
<dbReference type="InterPro" id="IPR023214">
    <property type="entry name" value="HAD_sf"/>
</dbReference>
<comment type="cofactor">
    <cofactor evidence="6">
        <name>Mg(2+)</name>
        <dbReference type="ChEBI" id="CHEBI:18420"/>
    </cofactor>
</comment>
<dbReference type="PANTHER" id="PTHR43768:SF3">
    <property type="entry name" value="TREHALOSE 6-PHOSPHATE PHOSPHATASE"/>
    <property type="match status" value="1"/>
</dbReference>
<evidence type="ECO:0000256" key="3">
    <source>
        <dbReference type="ARBA" id="ARBA00008770"/>
    </source>
</evidence>
<protein>
    <recommendedName>
        <fullName evidence="6">Trehalose 6-phosphate phosphatase</fullName>
        <ecNumber evidence="6">3.1.3.12</ecNumber>
    </recommendedName>
</protein>
<reference evidence="7 8" key="1">
    <citation type="submission" date="2015-05" db="EMBL/GenBank/DDBJ databases">
        <title>Draft genome sequence of the bacterium Gordonia jacobaea a new member of the Gordonia genus.</title>
        <authorList>
            <person name="Jimenez-Galisteo G."/>
            <person name="Dominguez A."/>
            <person name="Munoz E."/>
            <person name="Vinas M."/>
        </authorList>
    </citation>
    <scope>NUCLEOTIDE SEQUENCE [LARGE SCALE GENOMIC DNA]</scope>
    <source>
        <strain evidence="8">mv1</strain>
    </source>
</reference>
<dbReference type="Gene3D" id="3.40.50.1000">
    <property type="entry name" value="HAD superfamily/HAD-like"/>
    <property type="match status" value="1"/>
</dbReference>
<dbReference type="GO" id="GO:0016787">
    <property type="term" value="F:hydrolase activity"/>
    <property type="evidence" value="ECO:0007669"/>
    <property type="project" value="UniProtKB-KW"/>
</dbReference>
<keyword evidence="6" id="KW-0479">Metal-binding</keyword>
<dbReference type="Gene3D" id="3.30.70.1020">
    <property type="entry name" value="Trehalose-6-phosphate phosphatase related protein, domain 2"/>
    <property type="match status" value="1"/>
</dbReference>
<dbReference type="Pfam" id="PF02358">
    <property type="entry name" value="Trehalose_PPase"/>
    <property type="match status" value="1"/>
</dbReference>
<evidence type="ECO:0000256" key="6">
    <source>
        <dbReference type="RuleBase" id="RU361117"/>
    </source>
</evidence>
<sequence>MSDTGIPDDLRDAVAHTVTVSRLLVSSDYDGCIAPIVSRPQDAKPNEASISAIRAAGALRDTEAAVISGRSLHDLRALSGLDDDSVTLVGSHGTEFTTGFGEQVTDDERALLDRIVKAFNEIADTHPGTTVEVKPISAALHVRNAEPDVADDALAKARSGPASWPGVQVTEGKMVIELAVIETSKGHALDILETQFGSDATVYIGDDVTDEKAFAHLTGENDISVKVGDGDTGARYRIADTDDVATLLALVVELRKQAL</sequence>
<proteinExistence type="inferred from homology"/>
<evidence type="ECO:0000313" key="8">
    <source>
        <dbReference type="Proteomes" id="UP000037247"/>
    </source>
</evidence>
<evidence type="ECO:0000256" key="1">
    <source>
        <dbReference type="ARBA" id="ARBA00000500"/>
    </source>
</evidence>
<dbReference type="NCBIfam" id="TIGR01484">
    <property type="entry name" value="HAD-SF-IIB"/>
    <property type="match status" value="1"/>
</dbReference>
<dbReference type="EMBL" id="LDTZ01000014">
    <property type="protein sequence ID" value="KNA92430.1"/>
    <property type="molecule type" value="Genomic_DNA"/>
</dbReference>
<dbReference type="SUPFAM" id="SSF56784">
    <property type="entry name" value="HAD-like"/>
    <property type="match status" value="1"/>
</dbReference>
<dbReference type="InterPro" id="IPR036412">
    <property type="entry name" value="HAD-like_sf"/>
</dbReference>
<keyword evidence="4 6" id="KW-0378">Hydrolase</keyword>
<organism evidence="7 8">
    <name type="scientific">Gordonia jacobaea</name>
    <dbReference type="NCBI Taxonomy" id="122202"/>
    <lineage>
        <taxon>Bacteria</taxon>
        <taxon>Bacillati</taxon>
        <taxon>Actinomycetota</taxon>
        <taxon>Actinomycetes</taxon>
        <taxon>Mycobacteriales</taxon>
        <taxon>Gordoniaceae</taxon>
        <taxon>Gordonia</taxon>
    </lineage>
</organism>
<name>A0ABR5IFC3_9ACTN</name>
<evidence type="ECO:0000313" key="7">
    <source>
        <dbReference type="EMBL" id="KNA92430.1"/>
    </source>
</evidence>
<dbReference type="EC" id="3.1.3.12" evidence="6"/>
<evidence type="ECO:0000256" key="5">
    <source>
        <dbReference type="ARBA" id="ARBA00024179"/>
    </source>
</evidence>
<keyword evidence="8" id="KW-1185">Reference proteome</keyword>
<dbReference type="InterPro" id="IPR044651">
    <property type="entry name" value="OTSB-like"/>
</dbReference>
<dbReference type="InterPro" id="IPR003337">
    <property type="entry name" value="Trehalose_PPase"/>
</dbReference>
<comment type="pathway">
    <text evidence="2 6">Glycan biosynthesis; trehalose biosynthesis.</text>
</comment>
<dbReference type="RefSeq" id="WP_049697656.1">
    <property type="nucleotide sequence ID" value="NZ_JAQDQF010000002.1"/>
</dbReference>
<accession>A0ABR5IFC3</accession>
<comment type="caution">
    <text evidence="7">The sequence shown here is derived from an EMBL/GenBank/DDBJ whole genome shotgun (WGS) entry which is preliminary data.</text>
</comment>
<dbReference type="PANTHER" id="PTHR43768">
    <property type="entry name" value="TREHALOSE 6-PHOSPHATE PHOSPHATASE"/>
    <property type="match status" value="1"/>
</dbReference>
<evidence type="ECO:0000256" key="2">
    <source>
        <dbReference type="ARBA" id="ARBA00005199"/>
    </source>
</evidence>
<dbReference type="NCBIfam" id="TIGR00685">
    <property type="entry name" value="T6PP"/>
    <property type="match status" value="1"/>
</dbReference>
<comment type="catalytic activity">
    <reaction evidence="1 6">
        <text>alpha,alpha-trehalose 6-phosphate + H2O = alpha,alpha-trehalose + phosphate</text>
        <dbReference type="Rhea" id="RHEA:23420"/>
        <dbReference type="ChEBI" id="CHEBI:15377"/>
        <dbReference type="ChEBI" id="CHEBI:16551"/>
        <dbReference type="ChEBI" id="CHEBI:43474"/>
        <dbReference type="ChEBI" id="CHEBI:58429"/>
        <dbReference type="EC" id="3.1.3.12"/>
    </reaction>
</comment>